<sequence>MTFSDIKRLETPEGLKQLQWQGGKFGLKKAEDPRRYFCWFGMIKPARRSRKTVGQTAAKSIVQGLTSDIIFTHHQKLIVVDADSDGQSNKRRIVSFIGGIDLCDGRYDTPDHPLFKTLDLVHRDDFHQPNLPQARVAPASLGMTFIAASRANEQYLAKRTLHNIVLHPLSPAAALDSPESWTVQLFRSIDDGAALGFPLAPNAAISLGLVNVKGNIVDQSIQDAYIHVIRRANDFVYIENQYFVGSSFDWKRSGDINIEEVRAHTEEGVPESASVQAILDWPRKTMEMMYTDIPKAIQRKGTSEISNLRDYLSFFCLGNRELEITYEYKPEEKPNPVNKRGDS</sequence>
<evidence type="ECO:0000256" key="5">
    <source>
        <dbReference type="ARBA" id="ARBA00022963"/>
    </source>
</evidence>
<evidence type="ECO:0000256" key="4">
    <source>
        <dbReference type="ARBA" id="ARBA00022801"/>
    </source>
</evidence>
<evidence type="ECO:0000256" key="1">
    <source>
        <dbReference type="ARBA" id="ARBA00000798"/>
    </source>
</evidence>
<dbReference type="Proteomes" id="UP001346149">
    <property type="component" value="Unassembled WGS sequence"/>
</dbReference>
<reference evidence="8 9" key="1">
    <citation type="journal article" date="2023" name="Hortic Res">
        <title>Pangenome of water caltrop reveals structural variations and asymmetric subgenome divergence after allopolyploidization.</title>
        <authorList>
            <person name="Zhang X."/>
            <person name="Chen Y."/>
            <person name="Wang L."/>
            <person name="Yuan Y."/>
            <person name="Fang M."/>
            <person name="Shi L."/>
            <person name="Lu R."/>
            <person name="Comes H.P."/>
            <person name="Ma Y."/>
            <person name="Chen Y."/>
            <person name="Huang G."/>
            <person name="Zhou Y."/>
            <person name="Zheng Z."/>
            <person name="Qiu Y."/>
        </authorList>
    </citation>
    <scope>NUCLEOTIDE SEQUENCE [LARGE SCALE GENOMIC DNA]</scope>
    <source>
        <strain evidence="8">F231</strain>
    </source>
</reference>
<dbReference type="GO" id="GO:0009395">
    <property type="term" value="P:phospholipid catabolic process"/>
    <property type="evidence" value="ECO:0007669"/>
    <property type="project" value="TreeGrafter"/>
</dbReference>
<protein>
    <recommendedName>
        <fullName evidence="2">phospholipase D</fullName>
        <ecNumber evidence="2">3.1.4.4</ecNumber>
    </recommendedName>
</protein>
<keyword evidence="6" id="KW-0443">Lipid metabolism</keyword>
<comment type="caution">
    <text evidence="8">The sequence shown here is derived from an EMBL/GenBank/DDBJ whole genome shotgun (WGS) entry which is preliminary data.</text>
</comment>
<dbReference type="GO" id="GO:0004630">
    <property type="term" value="F:phospholipase D activity"/>
    <property type="evidence" value="ECO:0007669"/>
    <property type="project" value="UniProtKB-EC"/>
</dbReference>
<dbReference type="GO" id="GO:0005886">
    <property type="term" value="C:plasma membrane"/>
    <property type="evidence" value="ECO:0007669"/>
    <property type="project" value="TreeGrafter"/>
</dbReference>
<evidence type="ECO:0000259" key="7">
    <source>
        <dbReference type="PROSITE" id="PS50035"/>
    </source>
</evidence>
<evidence type="ECO:0000256" key="3">
    <source>
        <dbReference type="ARBA" id="ARBA00022737"/>
    </source>
</evidence>
<proteinExistence type="predicted"/>
<dbReference type="InterPro" id="IPR015679">
    <property type="entry name" value="PLipase_D_fam"/>
</dbReference>
<keyword evidence="3" id="KW-0677">Repeat</keyword>
<evidence type="ECO:0000313" key="8">
    <source>
        <dbReference type="EMBL" id="KAK4802891.1"/>
    </source>
</evidence>
<evidence type="ECO:0000313" key="9">
    <source>
        <dbReference type="Proteomes" id="UP001346149"/>
    </source>
</evidence>
<name>A0AAN7RM30_TRANT</name>
<dbReference type="AlphaFoldDB" id="A0AAN7RM30"/>
<accession>A0AAN7RM30</accession>
<dbReference type="EC" id="3.1.4.4" evidence="2"/>
<dbReference type="PANTHER" id="PTHR18896:SF115">
    <property type="entry name" value="PHOSPHOLIPASE D ALPHA 1"/>
    <property type="match status" value="1"/>
</dbReference>
<keyword evidence="4" id="KW-0378">Hydrolase</keyword>
<feature type="domain" description="PLD phosphodiesterase" evidence="7">
    <location>
        <begin position="69"/>
        <end position="106"/>
    </location>
</feature>
<keyword evidence="5" id="KW-0442">Lipid degradation</keyword>
<dbReference type="PROSITE" id="PS50035">
    <property type="entry name" value="PLD"/>
    <property type="match status" value="1"/>
</dbReference>
<dbReference type="PANTHER" id="PTHR18896">
    <property type="entry name" value="PHOSPHOLIPASE D"/>
    <property type="match status" value="1"/>
</dbReference>
<organism evidence="8 9">
    <name type="scientific">Trapa natans</name>
    <name type="common">Water chestnut</name>
    <dbReference type="NCBI Taxonomy" id="22666"/>
    <lineage>
        <taxon>Eukaryota</taxon>
        <taxon>Viridiplantae</taxon>
        <taxon>Streptophyta</taxon>
        <taxon>Embryophyta</taxon>
        <taxon>Tracheophyta</taxon>
        <taxon>Spermatophyta</taxon>
        <taxon>Magnoliopsida</taxon>
        <taxon>eudicotyledons</taxon>
        <taxon>Gunneridae</taxon>
        <taxon>Pentapetalae</taxon>
        <taxon>rosids</taxon>
        <taxon>malvids</taxon>
        <taxon>Myrtales</taxon>
        <taxon>Lythraceae</taxon>
        <taxon>Trapa</taxon>
    </lineage>
</organism>
<evidence type="ECO:0000256" key="6">
    <source>
        <dbReference type="ARBA" id="ARBA00023098"/>
    </source>
</evidence>
<dbReference type="Pfam" id="PF00614">
    <property type="entry name" value="PLDc"/>
    <property type="match status" value="1"/>
</dbReference>
<gene>
    <name evidence="8" type="ORF">SAY86_001094</name>
</gene>
<dbReference type="SUPFAM" id="SSF56024">
    <property type="entry name" value="Phospholipase D/nuclease"/>
    <property type="match status" value="2"/>
</dbReference>
<comment type="catalytic activity">
    <reaction evidence="1">
        <text>a 1,2-diacyl-sn-glycero-3-phosphocholine + H2O = a 1,2-diacyl-sn-glycero-3-phosphate + choline + H(+)</text>
        <dbReference type="Rhea" id="RHEA:14445"/>
        <dbReference type="ChEBI" id="CHEBI:15354"/>
        <dbReference type="ChEBI" id="CHEBI:15377"/>
        <dbReference type="ChEBI" id="CHEBI:15378"/>
        <dbReference type="ChEBI" id="CHEBI:57643"/>
        <dbReference type="ChEBI" id="CHEBI:58608"/>
        <dbReference type="EC" id="3.1.4.4"/>
    </reaction>
</comment>
<dbReference type="EMBL" id="JAXQNO010000002">
    <property type="protein sequence ID" value="KAK4802891.1"/>
    <property type="molecule type" value="Genomic_DNA"/>
</dbReference>
<keyword evidence="9" id="KW-1185">Reference proteome</keyword>
<dbReference type="Gene3D" id="3.30.870.10">
    <property type="entry name" value="Endonuclease Chain A"/>
    <property type="match status" value="1"/>
</dbReference>
<dbReference type="InterPro" id="IPR001736">
    <property type="entry name" value="PLipase_D/transphosphatidylase"/>
</dbReference>
<evidence type="ECO:0000256" key="2">
    <source>
        <dbReference type="ARBA" id="ARBA00012027"/>
    </source>
</evidence>